<comment type="caution">
    <text evidence="1">The sequence shown here is derived from an EMBL/GenBank/DDBJ whole genome shotgun (WGS) entry which is preliminary data.</text>
</comment>
<dbReference type="Proteomes" id="UP000886501">
    <property type="component" value="Unassembled WGS sequence"/>
</dbReference>
<reference evidence="1" key="1">
    <citation type="submission" date="2019-10" db="EMBL/GenBank/DDBJ databases">
        <authorList>
            <consortium name="DOE Joint Genome Institute"/>
            <person name="Kuo A."/>
            <person name="Miyauchi S."/>
            <person name="Kiss E."/>
            <person name="Drula E."/>
            <person name="Kohler A."/>
            <person name="Sanchez-Garcia M."/>
            <person name="Andreopoulos B."/>
            <person name="Barry K.W."/>
            <person name="Bonito G."/>
            <person name="Buee M."/>
            <person name="Carver A."/>
            <person name="Chen C."/>
            <person name="Cichocki N."/>
            <person name="Clum A."/>
            <person name="Culley D."/>
            <person name="Crous P.W."/>
            <person name="Fauchery L."/>
            <person name="Girlanda M."/>
            <person name="Hayes R."/>
            <person name="Keri Z."/>
            <person name="Labutti K."/>
            <person name="Lipzen A."/>
            <person name="Lombard V."/>
            <person name="Magnuson J."/>
            <person name="Maillard F."/>
            <person name="Morin E."/>
            <person name="Murat C."/>
            <person name="Nolan M."/>
            <person name="Ohm R."/>
            <person name="Pangilinan J."/>
            <person name="Pereira M."/>
            <person name="Perotto S."/>
            <person name="Peter M."/>
            <person name="Riley R."/>
            <person name="Sitrit Y."/>
            <person name="Stielow B."/>
            <person name="Szollosi G."/>
            <person name="Zifcakova L."/>
            <person name="Stursova M."/>
            <person name="Spatafora J.W."/>
            <person name="Tedersoo L."/>
            <person name="Vaario L.-M."/>
            <person name="Yamada A."/>
            <person name="Yan M."/>
            <person name="Wang P."/>
            <person name="Xu J."/>
            <person name="Bruns T."/>
            <person name="Baldrian P."/>
            <person name="Vilgalys R."/>
            <person name="Henrissat B."/>
            <person name="Grigoriev I.V."/>
            <person name="Hibbett D."/>
            <person name="Nagy L.G."/>
            <person name="Martin F.M."/>
        </authorList>
    </citation>
    <scope>NUCLEOTIDE SEQUENCE</scope>
    <source>
        <strain evidence="1">P2</strain>
    </source>
</reference>
<proteinExistence type="predicted"/>
<dbReference type="EMBL" id="MU118057">
    <property type="protein sequence ID" value="KAF9646478.1"/>
    <property type="molecule type" value="Genomic_DNA"/>
</dbReference>
<gene>
    <name evidence="1" type="ORF">BDM02DRAFT_3118618</name>
</gene>
<keyword evidence="2" id="KW-1185">Reference proteome</keyword>
<protein>
    <submittedName>
        <fullName evidence="1">Uncharacterized protein</fullName>
    </submittedName>
</protein>
<evidence type="ECO:0000313" key="1">
    <source>
        <dbReference type="EMBL" id="KAF9646478.1"/>
    </source>
</evidence>
<evidence type="ECO:0000313" key="2">
    <source>
        <dbReference type="Proteomes" id="UP000886501"/>
    </source>
</evidence>
<organism evidence="1 2">
    <name type="scientific">Thelephora ganbajun</name>
    <name type="common">Ganba fungus</name>
    <dbReference type="NCBI Taxonomy" id="370292"/>
    <lineage>
        <taxon>Eukaryota</taxon>
        <taxon>Fungi</taxon>
        <taxon>Dikarya</taxon>
        <taxon>Basidiomycota</taxon>
        <taxon>Agaricomycotina</taxon>
        <taxon>Agaricomycetes</taxon>
        <taxon>Thelephorales</taxon>
        <taxon>Thelephoraceae</taxon>
        <taxon>Thelephora</taxon>
    </lineage>
</organism>
<name>A0ACB6ZB30_THEGA</name>
<reference evidence="1" key="2">
    <citation type="journal article" date="2020" name="Nat. Commun.">
        <title>Large-scale genome sequencing of mycorrhizal fungi provides insights into the early evolution of symbiotic traits.</title>
        <authorList>
            <person name="Miyauchi S."/>
            <person name="Kiss E."/>
            <person name="Kuo A."/>
            <person name="Drula E."/>
            <person name="Kohler A."/>
            <person name="Sanchez-Garcia M."/>
            <person name="Morin E."/>
            <person name="Andreopoulos B."/>
            <person name="Barry K.W."/>
            <person name="Bonito G."/>
            <person name="Buee M."/>
            <person name="Carver A."/>
            <person name="Chen C."/>
            <person name="Cichocki N."/>
            <person name="Clum A."/>
            <person name="Culley D."/>
            <person name="Crous P.W."/>
            <person name="Fauchery L."/>
            <person name="Girlanda M."/>
            <person name="Hayes R.D."/>
            <person name="Keri Z."/>
            <person name="LaButti K."/>
            <person name="Lipzen A."/>
            <person name="Lombard V."/>
            <person name="Magnuson J."/>
            <person name="Maillard F."/>
            <person name="Murat C."/>
            <person name="Nolan M."/>
            <person name="Ohm R.A."/>
            <person name="Pangilinan J."/>
            <person name="Pereira M.F."/>
            <person name="Perotto S."/>
            <person name="Peter M."/>
            <person name="Pfister S."/>
            <person name="Riley R."/>
            <person name="Sitrit Y."/>
            <person name="Stielow J.B."/>
            <person name="Szollosi G."/>
            <person name="Zifcakova L."/>
            <person name="Stursova M."/>
            <person name="Spatafora J.W."/>
            <person name="Tedersoo L."/>
            <person name="Vaario L.M."/>
            <person name="Yamada A."/>
            <person name="Yan M."/>
            <person name="Wang P."/>
            <person name="Xu J."/>
            <person name="Bruns T."/>
            <person name="Baldrian P."/>
            <person name="Vilgalys R."/>
            <person name="Dunand C."/>
            <person name="Henrissat B."/>
            <person name="Grigoriev I.V."/>
            <person name="Hibbett D."/>
            <person name="Nagy L.G."/>
            <person name="Martin F.M."/>
        </authorList>
    </citation>
    <scope>NUCLEOTIDE SEQUENCE</scope>
    <source>
        <strain evidence="1">P2</strain>
    </source>
</reference>
<accession>A0ACB6ZB30</accession>
<sequence length="64" mass="7069">MEPVTLVGLFSSPSVSASRPLASVALTRNGNTDEAHKGKGNHAYVQLIRELMHKDPHFRVLYSH</sequence>